<dbReference type="InParanoid" id="A0A1Z5JHY1"/>
<dbReference type="SUPFAM" id="SSF50156">
    <property type="entry name" value="PDZ domain-like"/>
    <property type="match status" value="1"/>
</dbReference>
<sequence length="912" mass="100623">MNEPHKLFQCLLCFFLSVLNPLEAHRLRSRVDRQLESLAPFTVELVVAVFYADSTLEEQFVEATRGLANSSSSLEPVQHFCKSVNKQATSHQVNVVSLPLGVTVDTKISSTFSLDTECSVTRVRRKLPNEDEKKSVVVPGSVILQVTVEQVVYVTSAWKISQEEVSDLVQHGFMRTTGGRARFRSLLVQNPAFNNVVKVELQNEKPSIVWEETKSSPSPSTRPSSQPSFAPLLQERTPSTKPHISSNIPSFDIPTSVDFPTFESTETIEKRDKKEKKPHITGIIVGLTALITGLMILGVYIFCIRNGPPATATVNTNQNRIHVHDGTSGQNGTNTAIRITKIVEERMVENEWEPEVRVPCDSYDNSLMVSSRASKENRSNKIYPGLYQSALDMIPRKAKVEDSDDEEEDLFVGVYNSRPQIVKSNQRNSTFTLASELLRSYRAHECASILNDIDADVVSYGDLCAAQDSSTTVPARAQTPAVTEKDPKASVGDDTQKTASLIVDRDGDSVPCEPATTQEVPQSAPLKSTPIGSDEHHDVNANEDSVDPRLNISNVTMEDSSYSDIKTIMMREFPNLPQSNSFDLKEGLEPLPSPNLSDNLKSRFTLKSSDSDEPIVTAPRQAAYCGPLWSVLWEARQMYEEAETTAEPPDPANIFKMQLASEVETFPTVSSDSPRVHLSEKILQSTVSDLLVTNFKDDMVIETKQPLINKRERGTENSNNGLLDEIESTGPLIFEDFTDASHASGLMSLQSTCSHSFEKCPDNRSNLRSLSADHGIVPRWLDEDLKRYDDDLQATYSGCDGTDTTSVSFASVSTHSSRLGKRYRVVVAIPPGKLGIVLTNRSSGPGTFVSKVRPTSCLRGLLSSGDKLVALDGEDITLMTVSEVTSLITARSDQERTLTVLRKVDGIEKRVV</sequence>
<keyword evidence="2" id="KW-1133">Transmembrane helix</keyword>
<dbReference type="Proteomes" id="UP000198406">
    <property type="component" value="Unassembled WGS sequence"/>
</dbReference>
<dbReference type="InterPro" id="IPR001478">
    <property type="entry name" value="PDZ"/>
</dbReference>
<accession>A0A1Z5JHY1</accession>
<gene>
    <name evidence="5" type="ORF">FisN_14Lh373</name>
</gene>
<dbReference type="Gene3D" id="2.30.42.10">
    <property type="match status" value="1"/>
</dbReference>
<evidence type="ECO:0000256" key="3">
    <source>
        <dbReference type="SAM" id="SignalP"/>
    </source>
</evidence>
<keyword evidence="2" id="KW-0812">Transmembrane</keyword>
<keyword evidence="6" id="KW-1185">Reference proteome</keyword>
<dbReference type="EMBL" id="BDSP01000071">
    <property type="protein sequence ID" value="GAX13617.1"/>
    <property type="molecule type" value="Genomic_DNA"/>
</dbReference>
<evidence type="ECO:0000256" key="1">
    <source>
        <dbReference type="SAM" id="MobiDB-lite"/>
    </source>
</evidence>
<evidence type="ECO:0000313" key="6">
    <source>
        <dbReference type="Proteomes" id="UP000198406"/>
    </source>
</evidence>
<reference evidence="5 6" key="1">
    <citation type="journal article" date="2015" name="Plant Cell">
        <title>Oil accumulation by the oleaginous diatom Fistulifera solaris as revealed by the genome and transcriptome.</title>
        <authorList>
            <person name="Tanaka T."/>
            <person name="Maeda Y."/>
            <person name="Veluchamy A."/>
            <person name="Tanaka M."/>
            <person name="Abida H."/>
            <person name="Marechal E."/>
            <person name="Bowler C."/>
            <person name="Muto M."/>
            <person name="Sunaga Y."/>
            <person name="Tanaka M."/>
            <person name="Yoshino T."/>
            <person name="Taniguchi T."/>
            <person name="Fukuda Y."/>
            <person name="Nemoto M."/>
            <person name="Matsumoto M."/>
            <person name="Wong P.S."/>
            <person name="Aburatani S."/>
            <person name="Fujibuchi W."/>
        </authorList>
    </citation>
    <scope>NUCLEOTIDE SEQUENCE [LARGE SCALE GENOMIC DNA]</scope>
    <source>
        <strain evidence="5 6">JPCC DA0580</strain>
    </source>
</reference>
<name>A0A1Z5JHY1_FISSO</name>
<dbReference type="PROSITE" id="PS50106">
    <property type="entry name" value="PDZ"/>
    <property type="match status" value="1"/>
</dbReference>
<feature type="compositionally biased region" description="Low complexity" evidence="1">
    <location>
        <begin position="215"/>
        <end position="228"/>
    </location>
</feature>
<dbReference type="OrthoDB" id="49604at2759"/>
<dbReference type="InterPro" id="IPR036034">
    <property type="entry name" value="PDZ_sf"/>
</dbReference>
<dbReference type="SMART" id="SM00228">
    <property type="entry name" value="PDZ"/>
    <property type="match status" value="1"/>
</dbReference>
<feature type="compositionally biased region" description="Polar residues" evidence="1">
    <location>
        <begin position="236"/>
        <end position="247"/>
    </location>
</feature>
<comment type="caution">
    <text evidence="5">The sequence shown here is derived from an EMBL/GenBank/DDBJ whole genome shotgun (WGS) entry which is preliminary data.</text>
</comment>
<proteinExistence type="predicted"/>
<dbReference type="AlphaFoldDB" id="A0A1Z5JHY1"/>
<protein>
    <recommendedName>
        <fullName evidence="4">PDZ domain-containing protein</fullName>
    </recommendedName>
</protein>
<feature type="region of interest" description="Disordered" evidence="1">
    <location>
        <begin position="210"/>
        <end position="247"/>
    </location>
</feature>
<evidence type="ECO:0000256" key="2">
    <source>
        <dbReference type="SAM" id="Phobius"/>
    </source>
</evidence>
<keyword evidence="2" id="KW-0472">Membrane</keyword>
<dbReference type="CDD" id="cd00136">
    <property type="entry name" value="PDZ_canonical"/>
    <property type="match status" value="1"/>
</dbReference>
<dbReference type="PANTHER" id="PTHR38909:SF1">
    <property type="entry name" value="G PROTEIN GAMMA DOMAIN-CONTAINING PROTEIN"/>
    <property type="match status" value="1"/>
</dbReference>
<evidence type="ECO:0000259" key="4">
    <source>
        <dbReference type="PROSITE" id="PS50106"/>
    </source>
</evidence>
<evidence type="ECO:0000313" key="5">
    <source>
        <dbReference type="EMBL" id="GAX13617.1"/>
    </source>
</evidence>
<feature type="chain" id="PRO_5012193517" description="PDZ domain-containing protein" evidence="3">
    <location>
        <begin position="25"/>
        <end position="912"/>
    </location>
</feature>
<feature type="signal peptide" evidence="3">
    <location>
        <begin position="1"/>
        <end position="24"/>
    </location>
</feature>
<feature type="domain" description="PDZ" evidence="4">
    <location>
        <begin position="832"/>
        <end position="888"/>
    </location>
</feature>
<feature type="region of interest" description="Disordered" evidence="1">
    <location>
        <begin position="469"/>
        <end position="546"/>
    </location>
</feature>
<keyword evidence="3" id="KW-0732">Signal</keyword>
<organism evidence="5 6">
    <name type="scientific">Fistulifera solaris</name>
    <name type="common">Oleaginous diatom</name>
    <dbReference type="NCBI Taxonomy" id="1519565"/>
    <lineage>
        <taxon>Eukaryota</taxon>
        <taxon>Sar</taxon>
        <taxon>Stramenopiles</taxon>
        <taxon>Ochrophyta</taxon>
        <taxon>Bacillariophyta</taxon>
        <taxon>Bacillariophyceae</taxon>
        <taxon>Bacillariophycidae</taxon>
        <taxon>Naviculales</taxon>
        <taxon>Naviculaceae</taxon>
        <taxon>Fistulifera</taxon>
    </lineage>
</organism>
<feature type="transmembrane region" description="Helical" evidence="2">
    <location>
        <begin position="280"/>
        <end position="302"/>
    </location>
</feature>
<dbReference type="PANTHER" id="PTHR38909">
    <property type="entry name" value="G PROTEIN GAMMA DOMAIN-CONTAINING PROTEIN"/>
    <property type="match status" value="1"/>
</dbReference>